<keyword evidence="1" id="KW-0812">Transmembrane</keyword>
<proteinExistence type="predicted"/>
<dbReference type="InterPro" id="IPR013783">
    <property type="entry name" value="Ig-like_fold"/>
</dbReference>
<evidence type="ECO:0000259" key="2">
    <source>
        <dbReference type="PROSITE" id="PS50835"/>
    </source>
</evidence>
<dbReference type="AlphaFoldDB" id="A0A8B7Z2A4"/>
<accession>A0A8B7Z2A4</accession>
<dbReference type="SUPFAM" id="SSF48726">
    <property type="entry name" value="Immunoglobulin"/>
    <property type="match status" value="2"/>
</dbReference>
<dbReference type="OMA" id="TARMECS"/>
<reference evidence="4" key="1">
    <citation type="submission" date="2025-08" db="UniProtKB">
        <authorList>
            <consortium name="RefSeq"/>
        </authorList>
    </citation>
    <scope>IDENTIFICATION</scope>
</reference>
<keyword evidence="1" id="KW-1133">Transmembrane helix</keyword>
<dbReference type="Proteomes" id="UP000694845">
    <property type="component" value="Unplaced"/>
</dbReference>
<protein>
    <submittedName>
        <fullName evidence="4">Uncharacterized protein LOC110982987</fullName>
    </submittedName>
</protein>
<evidence type="ECO:0000313" key="3">
    <source>
        <dbReference type="Proteomes" id="UP000694845"/>
    </source>
</evidence>
<dbReference type="KEGG" id="aplc:110982987"/>
<dbReference type="InterPro" id="IPR036179">
    <property type="entry name" value="Ig-like_dom_sf"/>
</dbReference>
<dbReference type="OrthoDB" id="5843397at2759"/>
<gene>
    <name evidence="4" type="primary">LOC110982987</name>
</gene>
<keyword evidence="1" id="KW-0472">Membrane</keyword>
<dbReference type="InterPro" id="IPR007110">
    <property type="entry name" value="Ig-like_dom"/>
</dbReference>
<feature type="transmembrane region" description="Helical" evidence="1">
    <location>
        <begin position="43"/>
        <end position="68"/>
    </location>
</feature>
<name>A0A8B7Z2A4_ACAPL</name>
<feature type="domain" description="Ig-like" evidence="2">
    <location>
        <begin position="205"/>
        <end position="299"/>
    </location>
</feature>
<dbReference type="PROSITE" id="PS50835">
    <property type="entry name" value="IG_LIKE"/>
    <property type="match status" value="2"/>
</dbReference>
<organism evidence="3 4">
    <name type="scientific">Acanthaster planci</name>
    <name type="common">Crown-of-thorns starfish</name>
    <dbReference type="NCBI Taxonomy" id="133434"/>
    <lineage>
        <taxon>Eukaryota</taxon>
        <taxon>Metazoa</taxon>
        <taxon>Echinodermata</taxon>
        <taxon>Eleutherozoa</taxon>
        <taxon>Asterozoa</taxon>
        <taxon>Asteroidea</taxon>
        <taxon>Valvatacea</taxon>
        <taxon>Valvatida</taxon>
        <taxon>Acanthasteridae</taxon>
        <taxon>Acanthaster</taxon>
    </lineage>
</organism>
<evidence type="ECO:0000313" key="4">
    <source>
        <dbReference type="RefSeq" id="XP_022097511.1"/>
    </source>
</evidence>
<keyword evidence="3" id="KW-1185">Reference proteome</keyword>
<dbReference type="InterPro" id="IPR013151">
    <property type="entry name" value="Immunoglobulin_dom"/>
</dbReference>
<feature type="domain" description="Ig-like" evidence="2">
    <location>
        <begin position="41"/>
        <end position="195"/>
    </location>
</feature>
<feature type="transmembrane region" description="Helical" evidence="1">
    <location>
        <begin position="354"/>
        <end position="376"/>
    </location>
</feature>
<sequence>MKVISSLLLRQTQTLWYVLRVIVQCTRKSTDEYHCFTKTTPSVLVTLTPMGLTAMGLTVTCMIVLLVGTQALAQRLLSLHVIFTGPPGDIEEGTTARMECSIIIASPNLILDPIINLQVLHNGIEIINKERISGRTTYQSTEYDLTVDRSDFNTFVVNLDVLDVRRDDAGTYTCKVSHLLNLNGSAIATDEATTQINITSADHQPYCHVLGRPLPDEIPSGTVVTLLCSFKTRDPTVVLNWSQPEGTELIFEAQIQNNGYTQNELTVRLLFSSDEADVVFRCEVRKADVPSFRSNCNVGPLNIAPVIDTDISTMSGSGPLAKTSAPDIYFTEENNQASITVKPGQLPGNDTKTLAAIIVLAGLLVISILFNIFSIVRRRGTRQPHTTQTVYQNGDYQGLNRVEQNETYTRLNSPPVSLQTIQKKPEAIGAVHQHSSDEDYAQVEMSSNG</sequence>
<dbReference type="Pfam" id="PF00047">
    <property type="entry name" value="ig"/>
    <property type="match status" value="1"/>
</dbReference>
<dbReference type="RefSeq" id="XP_022097511.1">
    <property type="nucleotide sequence ID" value="XM_022241819.1"/>
</dbReference>
<dbReference type="Gene3D" id="2.60.40.10">
    <property type="entry name" value="Immunoglobulins"/>
    <property type="match status" value="1"/>
</dbReference>
<dbReference type="GeneID" id="110982987"/>
<evidence type="ECO:0000256" key="1">
    <source>
        <dbReference type="SAM" id="Phobius"/>
    </source>
</evidence>
<dbReference type="CDD" id="cd00096">
    <property type="entry name" value="Ig"/>
    <property type="match status" value="1"/>
</dbReference>